<evidence type="ECO:0000313" key="1">
    <source>
        <dbReference type="EMBL" id="GIY13356.1"/>
    </source>
</evidence>
<proteinExistence type="predicted"/>
<evidence type="ECO:0000313" key="2">
    <source>
        <dbReference type="Proteomes" id="UP001054945"/>
    </source>
</evidence>
<reference evidence="1 2" key="1">
    <citation type="submission" date="2021-06" db="EMBL/GenBank/DDBJ databases">
        <title>Caerostris extrusa draft genome.</title>
        <authorList>
            <person name="Kono N."/>
            <person name="Arakawa K."/>
        </authorList>
    </citation>
    <scope>NUCLEOTIDE SEQUENCE [LARGE SCALE GENOMIC DNA]</scope>
</reference>
<sequence length="47" mass="5201">LLCPPDGFLEIITTAKGAILTEKPEILTSNGHVFDDLFLFRKTSNSH</sequence>
<name>A0AAV4QYF8_CAEEX</name>
<accession>A0AAV4QYF8</accession>
<comment type="caution">
    <text evidence="1">The sequence shown here is derived from an EMBL/GenBank/DDBJ whole genome shotgun (WGS) entry which is preliminary data.</text>
</comment>
<organism evidence="1 2">
    <name type="scientific">Caerostris extrusa</name>
    <name type="common">Bark spider</name>
    <name type="synonym">Caerostris bankana</name>
    <dbReference type="NCBI Taxonomy" id="172846"/>
    <lineage>
        <taxon>Eukaryota</taxon>
        <taxon>Metazoa</taxon>
        <taxon>Ecdysozoa</taxon>
        <taxon>Arthropoda</taxon>
        <taxon>Chelicerata</taxon>
        <taxon>Arachnida</taxon>
        <taxon>Araneae</taxon>
        <taxon>Araneomorphae</taxon>
        <taxon>Entelegynae</taxon>
        <taxon>Araneoidea</taxon>
        <taxon>Araneidae</taxon>
        <taxon>Caerostris</taxon>
    </lineage>
</organism>
<dbReference type="Proteomes" id="UP001054945">
    <property type="component" value="Unassembled WGS sequence"/>
</dbReference>
<feature type="non-terminal residue" evidence="1">
    <location>
        <position position="1"/>
    </location>
</feature>
<keyword evidence="2" id="KW-1185">Reference proteome</keyword>
<dbReference type="EMBL" id="BPLR01006925">
    <property type="protein sequence ID" value="GIY13356.1"/>
    <property type="molecule type" value="Genomic_DNA"/>
</dbReference>
<gene>
    <name evidence="1" type="ORF">CEXT_344911</name>
</gene>
<protein>
    <submittedName>
        <fullName evidence="1">Uncharacterized protein</fullName>
    </submittedName>
</protein>
<dbReference type="AlphaFoldDB" id="A0AAV4QYF8"/>